<protein>
    <submittedName>
        <fullName evidence="2">Lipase</fullName>
    </submittedName>
</protein>
<sequence length="315" mass="33320">MMSGATVARSDNSGAVQYPIVLVHGLSGFDTLLFVDYFFGVENALSSVGANQVFTAQVTAFESNEVRGEQLLSYVQDVLALTGARKVNLIGHSQGGPTSRYVAAVRPDLVASVTSIGSPHYGSDVADLINGSPLSPAVSGIANALGGLIGALSGDPQQKQNAMAALASLDSAGAAAFNVTYPQGLRFGACEETPWVNVGRWWWPQWVKDYSVNDGAHEVNGVRYYSWGGTYNAITNSNALDPIDAVLAITSIVHGAENDGLVERCSMHLGDNIRDDYTMNHLDQTNGLFGLRGLFTTSPLPLYKAHAARLKAAGL</sequence>
<accession>A0AAP8MEG1</accession>
<dbReference type="EMBL" id="PKUR01000003">
    <property type="protein sequence ID" value="PLW85969.1"/>
    <property type="molecule type" value="Genomic_DNA"/>
</dbReference>
<dbReference type="InterPro" id="IPR000073">
    <property type="entry name" value="AB_hydrolase_1"/>
</dbReference>
<organism evidence="2 3">
    <name type="scientific">Halioglobus japonicus</name>
    <dbReference type="NCBI Taxonomy" id="930805"/>
    <lineage>
        <taxon>Bacteria</taxon>
        <taxon>Pseudomonadati</taxon>
        <taxon>Pseudomonadota</taxon>
        <taxon>Gammaproteobacteria</taxon>
        <taxon>Cellvibrionales</taxon>
        <taxon>Halieaceae</taxon>
        <taxon>Halioglobus</taxon>
    </lineage>
</organism>
<dbReference type="SUPFAM" id="SSF53474">
    <property type="entry name" value="alpha/beta-Hydrolases"/>
    <property type="match status" value="1"/>
</dbReference>
<reference evidence="2 3" key="1">
    <citation type="submission" date="2018-01" db="EMBL/GenBank/DDBJ databases">
        <title>The draft genome sequence of Halioglobus japonicus S1-36.</title>
        <authorList>
            <person name="Du Z.-J."/>
            <person name="Shi M.-J."/>
        </authorList>
    </citation>
    <scope>NUCLEOTIDE SEQUENCE [LARGE SCALE GENOMIC DNA]</scope>
    <source>
        <strain evidence="2 3">S1-36</strain>
    </source>
</reference>
<dbReference type="Pfam" id="PF00561">
    <property type="entry name" value="Abhydrolase_1"/>
    <property type="match status" value="1"/>
</dbReference>
<comment type="caution">
    <text evidence="2">The sequence shown here is derived from an EMBL/GenBank/DDBJ whole genome shotgun (WGS) entry which is preliminary data.</text>
</comment>
<dbReference type="AlphaFoldDB" id="A0AAP8MEG1"/>
<dbReference type="InterPro" id="IPR029058">
    <property type="entry name" value="AB_hydrolase_fold"/>
</dbReference>
<dbReference type="Gene3D" id="3.40.50.1820">
    <property type="entry name" value="alpha/beta hydrolase"/>
    <property type="match status" value="1"/>
</dbReference>
<evidence type="ECO:0000259" key="1">
    <source>
        <dbReference type="Pfam" id="PF00561"/>
    </source>
</evidence>
<proteinExistence type="predicted"/>
<evidence type="ECO:0000313" key="2">
    <source>
        <dbReference type="EMBL" id="PLW85969.1"/>
    </source>
</evidence>
<keyword evidence="3" id="KW-1185">Reference proteome</keyword>
<name>A0AAP8MEG1_9GAMM</name>
<evidence type="ECO:0000313" key="3">
    <source>
        <dbReference type="Proteomes" id="UP000235162"/>
    </source>
</evidence>
<gene>
    <name evidence="2" type="ORF">C0029_13915</name>
</gene>
<dbReference type="Proteomes" id="UP000235162">
    <property type="component" value="Unassembled WGS sequence"/>
</dbReference>
<feature type="domain" description="AB hydrolase-1" evidence="1">
    <location>
        <begin position="18"/>
        <end position="127"/>
    </location>
</feature>